<protein>
    <submittedName>
        <fullName evidence="1">Uncharacterized protein</fullName>
    </submittedName>
</protein>
<dbReference type="RefSeq" id="WP_413778644.1">
    <property type="nucleotide sequence ID" value="NZ_JAUOZS010000001.1"/>
</dbReference>
<comment type="caution">
    <text evidence="1">The sequence shown here is derived from an EMBL/GenBank/DDBJ whole genome shotgun (WGS) entry which is preliminary data.</text>
</comment>
<accession>A0ABU3NTD6</accession>
<organism evidence="1 2">
    <name type="scientific">Anaeroselena agilis</name>
    <dbReference type="NCBI Taxonomy" id="3063788"/>
    <lineage>
        <taxon>Bacteria</taxon>
        <taxon>Bacillati</taxon>
        <taxon>Bacillota</taxon>
        <taxon>Negativicutes</taxon>
        <taxon>Acetonemataceae</taxon>
        <taxon>Anaeroselena</taxon>
    </lineage>
</organism>
<sequence length="78" mass="9046">MPKAVMKNGRIIIAKTDADIEREYNDRLDMAARKYLETLVIHEDSDPDKVRAAKDEYKKLAQEKNAEIARNWKILTGE</sequence>
<reference evidence="1 2" key="1">
    <citation type="submission" date="2023-07" db="EMBL/GenBank/DDBJ databases">
        <title>The novel representative of Negativicutes class, Anaeroselena agilis gen. nov. sp. nov.</title>
        <authorList>
            <person name="Prokofeva M.I."/>
            <person name="Elcheninov A.G."/>
            <person name="Klyukina A."/>
            <person name="Kublanov I.V."/>
            <person name="Frolov E.N."/>
            <person name="Podosokorskaya O.A."/>
        </authorList>
    </citation>
    <scope>NUCLEOTIDE SEQUENCE [LARGE SCALE GENOMIC DNA]</scope>
    <source>
        <strain evidence="1 2">4137-cl</strain>
    </source>
</reference>
<dbReference type="Proteomes" id="UP001254848">
    <property type="component" value="Unassembled WGS sequence"/>
</dbReference>
<proteinExistence type="predicted"/>
<keyword evidence="2" id="KW-1185">Reference proteome</keyword>
<dbReference type="EMBL" id="JAUOZS010000001">
    <property type="protein sequence ID" value="MDT8900084.1"/>
    <property type="molecule type" value="Genomic_DNA"/>
</dbReference>
<evidence type="ECO:0000313" key="2">
    <source>
        <dbReference type="Proteomes" id="UP001254848"/>
    </source>
</evidence>
<gene>
    <name evidence="1" type="ORF">Q4T40_02385</name>
</gene>
<name>A0ABU3NTD6_9FIRM</name>
<evidence type="ECO:0000313" key="1">
    <source>
        <dbReference type="EMBL" id="MDT8900084.1"/>
    </source>
</evidence>